<dbReference type="OrthoDB" id="256574at2"/>
<dbReference type="GO" id="GO:0008671">
    <property type="term" value="F:2-dehydro-3-deoxygalactonokinase activity"/>
    <property type="evidence" value="ECO:0007669"/>
    <property type="project" value="InterPro"/>
</dbReference>
<keyword evidence="2" id="KW-0418">Kinase</keyword>
<dbReference type="GO" id="GO:0034194">
    <property type="term" value="P:D-galactonate catabolic process"/>
    <property type="evidence" value="ECO:0007669"/>
    <property type="project" value="InterPro"/>
</dbReference>
<keyword evidence="3" id="KW-1185">Reference proteome</keyword>
<evidence type="ECO:0000313" key="2">
    <source>
        <dbReference type="EMBL" id="MPR27578.1"/>
    </source>
</evidence>
<sequence>MPLRPSTGSPAMRFIVADRGTARLRGYLIENKTNLDQVPSNDGVSALQKGPHRDVFLRQCGRWLETEPDALVLLAGMVGNREGWLEALYAISPQARLRSPRRSCRWIWRTAAKAKSSPARSASSLPVPPTSCAARERRPWVQSPKTD</sequence>
<dbReference type="EMBL" id="VOSK01000096">
    <property type="protein sequence ID" value="MPR27578.1"/>
    <property type="molecule type" value="Genomic_DNA"/>
</dbReference>
<keyword evidence="2" id="KW-0808">Transferase</keyword>
<dbReference type="Pfam" id="PF05035">
    <property type="entry name" value="DGOK"/>
    <property type="match status" value="1"/>
</dbReference>
<accession>A0A5N7ML50</accession>
<evidence type="ECO:0000256" key="1">
    <source>
        <dbReference type="SAM" id="MobiDB-lite"/>
    </source>
</evidence>
<protein>
    <submittedName>
        <fullName evidence="2">2-dehydro-3-deoxygalactonokinase</fullName>
    </submittedName>
</protein>
<dbReference type="RefSeq" id="WP_152713900.1">
    <property type="nucleotide sequence ID" value="NZ_VOSJ01000097.1"/>
</dbReference>
<name>A0A5N7ML50_9HYPH</name>
<gene>
    <name evidence="2" type="ORF">FS320_20940</name>
</gene>
<organism evidence="2 3">
    <name type="scientific">Microvirga tunisiensis</name>
    <dbReference type="NCBI Taxonomy" id="2108360"/>
    <lineage>
        <taxon>Bacteria</taxon>
        <taxon>Pseudomonadati</taxon>
        <taxon>Pseudomonadota</taxon>
        <taxon>Alphaproteobacteria</taxon>
        <taxon>Hyphomicrobiales</taxon>
        <taxon>Methylobacteriaceae</taxon>
        <taxon>Microvirga</taxon>
    </lineage>
</organism>
<feature type="region of interest" description="Disordered" evidence="1">
    <location>
        <begin position="114"/>
        <end position="147"/>
    </location>
</feature>
<dbReference type="InterPro" id="IPR007729">
    <property type="entry name" value="DGOK"/>
</dbReference>
<proteinExistence type="predicted"/>
<reference evidence="2 3" key="1">
    <citation type="journal article" date="2019" name="Syst. Appl. Microbiol.">
        <title>Microvirga tunisiensis sp. nov., a root nodule symbiotic bacterium isolated from Lupinus micranthus and L. luteus grown in Northern Tunisia.</title>
        <authorList>
            <person name="Msaddak A."/>
            <person name="Rejili M."/>
            <person name="Duran D."/>
            <person name="Mars M."/>
            <person name="Palacios J.M."/>
            <person name="Ruiz-Argueso T."/>
            <person name="Rey L."/>
            <person name="Imperial J."/>
        </authorList>
    </citation>
    <scope>NUCLEOTIDE SEQUENCE [LARGE SCALE GENOMIC DNA]</scope>
    <source>
        <strain evidence="2 3">Lmie10</strain>
    </source>
</reference>
<dbReference type="AlphaFoldDB" id="A0A5N7ML50"/>
<feature type="compositionally biased region" description="Low complexity" evidence="1">
    <location>
        <begin position="114"/>
        <end position="124"/>
    </location>
</feature>
<dbReference type="Gene3D" id="3.30.420.300">
    <property type="entry name" value="2-keto-3-deoxy-galactonokinase, substrate binding domain"/>
    <property type="match status" value="1"/>
</dbReference>
<evidence type="ECO:0000313" key="3">
    <source>
        <dbReference type="Proteomes" id="UP000403266"/>
    </source>
</evidence>
<comment type="caution">
    <text evidence="2">The sequence shown here is derived from an EMBL/GenBank/DDBJ whole genome shotgun (WGS) entry which is preliminary data.</text>
</comment>
<dbReference type="Proteomes" id="UP000403266">
    <property type="component" value="Unassembled WGS sequence"/>
</dbReference>
<dbReference type="InterPro" id="IPR042258">
    <property type="entry name" value="DGOK_N"/>
</dbReference>